<feature type="transmembrane region" description="Helical" evidence="16">
    <location>
        <begin position="54"/>
        <end position="74"/>
    </location>
</feature>
<dbReference type="Proteomes" id="UP000198816">
    <property type="component" value="Unassembled WGS sequence"/>
</dbReference>
<dbReference type="NCBIfam" id="TIGR01494">
    <property type="entry name" value="ATPase_P-type"/>
    <property type="match status" value="2"/>
</dbReference>
<evidence type="ECO:0000313" key="19">
    <source>
        <dbReference type="Proteomes" id="UP000198816"/>
    </source>
</evidence>
<feature type="binding site" evidence="16">
    <location>
        <position position="362"/>
    </location>
    <ligand>
        <name>ATP</name>
        <dbReference type="ChEBI" id="CHEBI:30616"/>
    </ligand>
</feature>
<dbReference type="RefSeq" id="WP_245731814.1">
    <property type="nucleotide sequence ID" value="NZ_FNNZ01000007.1"/>
</dbReference>
<keyword evidence="15 16" id="KW-0472">Membrane</keyword>
<feature type="binding site" evidence="16">
    <location>
        <position position="544"/>
    </location>
    <ligand>
        <name>Mg(2+)</name>
        <dbReference type="ChEBI" id="CHEBI:18420"/>
    </ligand>
</feature>
<feature type="transmembrane region" description="Helical" evidence="16">
    <location>
        <begin position="233"/>
        <end position="256"/>
    </location>
</feature>
<dbReference type="SFLD" id="SFLDF00027">
    <property type="entry name" value="p-type_atpase"/>
    <property type="match status" value="1"/>
</dbReference>
<name>A0A1H2VI68_THIRO</name>
<dbReference type="GO" id="GO:0016887">
    <property type="term" value="F:ATP hydrolysis activity"/>
    <property type="evidence" value="ECO:0007669"/>
    <property type="project" value="InterPro"/>
</dbReference>
<dbReference type="GO" id="GO:0000287">
    <property type="term" value="F:magnesium ion binding"/>
    <property type="evidence" value="ECO:0007669"/>
    <property type="project" value="UniProtKB-UniRule"/>
</dbReference>
<dbReference type="SUPFAM" id="SSF56784">
    <property type="entry name" value="HAD-like"/>
    <property type="match status" value="1"/>
</dbReference>
<keyword evidence="6 16" id="KW-0812">Transmembrane</keyword>
<keyword evidence="7 16" id="KW-0479">Metal-binding</keyword>
<protein>
    <recommendedName>
        <fullName evidence="16">Potassium-transporting ATPase ATP-binding subunit</fullName>
        <ecNumber evidence="16">7.2.2.6</ecNumber>
    </recommendedName>
    <alternativeName>
        <fullName evidence="16">ATP phosphohydrolase [potassium-transporting] B chain</fullName>
    </alternativeName>
    <alternativeName>
        <fullName evidence="16">Potassium-binding and translocating subunit B</fullName>
    </alternativeName>
    <alternativeName>
        <fullName evidence="16">Potassium-translocating ATPase B chain</fullName>
    </alternativeName>
</protein>
<keyword evidence="8 16" id="KW-0547">Nucleotide-binding</keyword>
<keyword evidence="10 16" id="KW-0460">Magnesium</keyword>
<feature type="transmembrane region" description="Helical" evidence="16">
    <location>
        <begin position="268"/>
        <end position="291"/>
    </location>
</feature>
<feature type="active site" description="4-aspartylphosphate intermediate" evidence="16">
    <location>
        <position position="321"/>
    </location>
</feature>
<dbReference type="SUPFAM" id="SSF81665">
    <property type="entry name" value="Calcium ATPase, transmembrane domain M"/>
    <property type="match status" value="1"/>
</dbReference>
<evidence type="ECO:0000256" key="10">
    <source>
        <dbReference type="ARBA" id="ARBA00022842"/>
    </source>
</evidence>
<dbReference type="InterPro" id="IPR018303">
    <property type="entry name" value="ATPase_P-typ_P_site"/>
</dbReference>
<evidence type="ECO:0000313" key="18">
    <source>
        <dbReference type="EMBL" id="SDW67634.1"/>
    </source>
</evidence>
<evidence type="ECO:0000256" key="12">
    <source>
        <dbReference type="ARBA" id="ARBA00022967"/>
    </source>
</evidence>
<dbReference type="SUPFAM" id="SSF81653">
    <property type="entry name" value="Calcium ATPase, transduction domain A"/>
    <property type="match status" value="1"/>
</dbReference>
<reference evidence="19" key="1">
    <citation type="submission" date="2016-10" db="EMBL/GenBank/DDBJ databases">
        <authorList>
            <person name="Varghese N."/>
            <person name="Submissions S."/>
        </authorList>
    </citation>
    <scope>NUCLEOTIDE SEQUENCE [LARGE SCALE GENOMIC DNA]</scope>
    <source>
        <strain evidence="19">DSM 217</strain>
    </source>
</reference>
<dbReference type="Pfam" id="PF00702">
    <property type="entry name" value="Hydrolase"/>
    <property type="match status" value="1"/>
</dbReference>
<evidence type="ECO:0000259" key="17">
    <source>
        <dbReference type="Pfam" id="PF00122"/>
    </source>
</evidence>
<keyword evidence="9 16" id="KW-0067">ATP-binding</keyword>
<dbReference type="Gene3D" id="3.40.50.1000">
    <property type="entry name" value="HAD superfamily/HAD-like"/>
    <property type="match status" value="1"/>
</dbReference>
<organism evidence="18 19">
    <name type="scientific">Thiocapsa roseopersicina</name>
    <dbReference type="NCBI Taxonomy" id="1058"/>
    <lineage>
        <taxon>Bacteria</taxon>
        <taxon>Pseudomonadati</taxon>
        <taxon>Pseudomonadota</taxon>
        <taxon>Gammaproteobacteria</taxon>
        <taxon>Chromatiales</taxon>
        <taxon>Chromatiaceae</taxon>
        <taxon>Thiocapsa</taxon>
    </lineage>
</organism>
<evidence type="ECO:0000256" key="15">
    <source>
        <dbReference type="ARBA" id="ARBA00023136"/>
    </source>
</evidence>
<keyword evidence="13 16" id="KW-1133">Transmembrane helix</keyword>
<keyword evidence="4 16" id="KW-0633">Potassium transport</keyword>
<keyword evidence="3 16" id="KW-1003">Cell membrane</keyword>
<evidence type="ECO:0000256" key="5">
    <source>
        <dbReference type="ARBA" id="ARBA00022553"/>
    </source>
</evidence>
<evidence type="ECO:0000256" key="11">
    <source>
        <dbReference type="ARBA" id="ARBA00022958"/>
    </source>
</evidence>
<comment type="function">
    <text evidence="16">Part of the high-affinity ATP-driven potassium transport (or Kdp) system, which catalyzes the hydrolysis of ATP coupled with the electrogenic transport of potassium into the cytoplasm. This subunit is responsible for energy coupling to the transport system and for the release of the potassium ions to the cytoplasm.</text>
</comment>
<dbReference type="HAMAP" id="MF_00285">
    <property type="entry name" value="KdpB"/>
    <property type="match status" value="1"/>
</dbReference>
<dbReference type="SFLD" id="SFLDS00003">
    <property type="entry name" value="Haloacid_Dehalogenase"/>
    <property type="match status" value="1"/>
</dbReference>
<dbReference type="InterPro" id="IPR006391">
    <property type="entry name" value="P-type_ATPase_bsu_IA"/>
</dbReference>
<keyword evidence="5 16" id="KW-0597">Phosphoprotein</keyword>
<dbReference type="InterPro" id="IPR023214">
    <property type="entry name" value="HAD_sf"/>
</dbReference>
<evidence type="ECO:0000256" key="1">
    <source>
        <dbReference type="ARBA" id="ARBA00004370"/>
    </source>
</evidence>
<comment type="subcellular location">
    <subcellularLocation>
        <location evidence="16">Cell membrane</location>
        <topology evidence="16">Multi-pass membrane protein</topology>
    </subcellularLocation>
    <subcellularLocation>
        <location evidence="1">Membrane</location>
    </subcellularLocation>
</comment>
<dbReference type="AlphaFoldDB" id="A0A1H2VI68"/>
<dbReference type="EMBL" id="FNNZ01000007">
    <property type="protein sequence ID" value="SDW67634.1"/>
    <property type="molecule type" value="Genomic_DNA"/>
</dbReference>
<dbReference type="InterPro" id="IPR023299">
    <property type="entry name" value="ATPase_P-typ_cyto_dom_N"/>
</dbReference>
<dbReference type="InterPro" id="IPR036412">
    <property type="entry name" value="HAD-like_sf"/>
</dbReference>
<comment type="catalytic activity">
    <reaction evidence="16">
        <text>K(+)(out) + ATP + H2O = K(+)(in) + ADP + phosphate + H(+)</text>
        <dbReference type="Rhea" id="RHEA:16777"/>
        <dbReference type="ChEBI" id="CHEBI:15377"/>
        <dbReference type="ChEBI" id="CHEBI:15378"/>
        <dbReference type="ChEBI" id="CHEBI:29103"/>
        <dbReference type="ChEBI" id="CHEBI:30616"/>
        <dbReference type="ChEBI" id="CHEBI:43474"/>
        <dbReference type="ChEBI" id="CHEBI:456216"/>
        <dbReference type="EC" id="7.2.2.6"/>
    </reaction>
</comment>
<dbReference type="PANTHER" id="PTHR43743:SF1">
    <property type="entry name" value="POTASSIUM-TRANSPORTING ATPASE ATP-BINDING SUBUNIT"/>
    <property type="match status" value="1"/>
</dbReference>
<keyword evidence="11 16" id="KW-0630">Potassium</keyword>
<keyword evidence="19" id="KW-1185">Reference proteome</keyword>
<dbReference type="NCBIfam" id="TIGR01497">
    <property type="entry name" value="kdpB"/>
    <property type="match status" value="1"/>
</dbReference>
<dbReference type="InterPro" id="IPR044492">
    <property type="entry name" value="P_typ_ATPase_HD_dom"/>
</dbReference>
<dbReference type="InterPro" id="IPR023298">
    <property type="entry name" value="ATPase_P-typ_TM_dom_sf"/>
</dbReference>
<keyword evidence="2 16" id="KW-0813">Transport</keyword>
<feature type="binding site" evidence="16">
    <location>
        <position position="358"/>
    </location>
    <ligand>
        <name>ATP</name>
        <dbReference type="ChEBI" id="CHEBI:30616"/>
    </ligand>
</feature>
<dbReference type="STRING" id="1058.SAMN05421783_10718"/>
<sequence length="702" mass="73998">MSSLSKQPDDSMASVLRRSRKPRARFAPLTGRSLLRLVGQAIIRLDPRSLARNPVMFVVGVGTLVTLWLTGEALLGGRPFGFDLAITATLLFTLLFANAAEVIAEARGRAQADSLRSTRDHLLANRLAGEREEQVAARDLRMGDRIRVRAGELIPADGEIVEGAASINESAVTGESAPVLREAGTDNSGVTAGTKVLSDVILIEVTAVFGQTLLDRMIALVEGAKRQKTPNEIALTVLLTALTLVFLVVVATLLPFARFVGTEVSPTVLVALLVCLIPTTIGGLLPAIGIAGMDRAMRANLVAKSGKAVEVAGNIDTLLLDKTGTVTYGDRHATDFRPVGEATETRLRDAALLASLADPTPEGKSIVALARERGASAAAGVDDRFVPFSARTRLSGIDRPDGGRIRKGAPDAIRRFVTENGGFYPEETTRVVEEVARGGATPLVVAELLPEDDSGADRGRVLGVVPLGDIIKPGIKERFARLRAFGVRTVLITGDNALTAAAIAAEAGLDDYVAEATPEQKLELIRREQAEGRLVAMMGDGTNDAPALAKADLGLAMNSGTQAAKEAGNMVDLDSDPTKLLEVVEIGKQLLVTRGALTTFSLANDVAKYFAILPAVFVAGVPAMAALDLMQLHSPESAVLAAVIFNALVIPLLIPFALRGVRIRPSSADALLRRNLPIYGLGGLLLPFIAIKGIDLGLSLVI</sequence>
<comment type="similarity">
    <text evidence="16">Belongs to the cation transport ATPase (P-type) (TC 3.A.3) family. Type IA subfamily.</text>
</comment>
<evidence type="ECO:0000256" key="3">
    <source>
        <dbReference type="ARBA" id="ARBA00022475"/>
    </source>
</evidence>
<evidence type="ECO:0000256" key="8">
    <source>
        <dbReference type="ARBA" id="ARBA00022741"/>
    </source>
</evidence>
<feature type="binding site" evidence="16">
    <location>
        <position position="540"/>
    </location>
    <ligand>
        <name>Mg(2+)</name>
        <dbReference type="ChEBI" id="CHEBI:18420"/>
    </ligand>
</feature>
<dbReference type="GO" id="GO:0005524">
    <property type="term" value="F:ATP binding"/>
    <property type="evidence" value="ECO:0007669"/>
    <property type="project" value="UniProtKB-UniRule"/>
</dbReference>
<comment type="subunit">
    <text evidence="16">The system is composed of three essential subunits: KdpA, KdpB and KdpC.</text>
</comment>
<feature type="transmembrane region" description="Helical" evidence="16">
    <location>
        <begin position="609"/>
        <end position="627"/>
    </location>
</feature>
<feature type="transmembrane region" description="Helical" evidence="16">
    <location>
        <begin position="678"/>
        <end position="701"/>
    </location>
</feature>
<dbReference type="Gene3D" id="2.70.150.10">
    <property type="entry name" value="Calcium-transporting ATPase, cytoplasmic transduction domain A"/>
    <property type="match status" value="1"/>
</dbReference>
<feature type="binding site" evidence="16">
    <location>
        <begin position="388"/>
        <end position="395"/>
    </location>
    <ligand>
        <name>ATP</name>
        <dbReference type="ChEBI" id="CHEBI:30616"/>
    </ligand>
</feature>
<dbReference type="GO" id="GO:0008556">
    <property type="term" value="F:P-type potassium transmembrane transporter activity"/>
    <property type="evidence" value="ECO:0007669"/>
    <property type="project" value="UniProtKB-UniRule"/>
</dbReference>
<dbReference type="InterPro" id="IPR059000">
    <property type="entry name" value="ATPase_P-type_domA"/>
</dbReference>
<evidence type="ECO:0000256" key="6">
    <source>
        <dbReference type="ARBA" id="ARBA00022692"/>
    </source>
</evidence>
<keyword evidence="14 16" id="KW-0406">Ion transport</keyword>
<proteinExistence type="inferred from homology"/>
<gene>
    <name evidence="16" type="primary">kdpB</name>
    <name evidence="18" type="ORF">SAMN05421783_10718</name>
</gene>
<evidence type="ECO:0000256" key="4">
    <source>
        <dbReference type="ARBA" id="ARBA00022538"/>
    </source>
</evidence>
<evidence type="ECO:0000256" key="9">
    <source>
        <dbReference type="ARBA" id="ARBA00022840"/>
    </source>
</evidence>
<evidence type="ECO:0000256" key="16">
    <source>
        <dbReference type="HAMAP-Rule" id="MF_00285"/>
    </source>
</evidence>
<evidence type="ECO:0000256" key="7">
    <source>
        <dbReference type="ARBA" id="ARBA00022723"/>
    </source>
</evidence>
<feature type="domain" description="P-type ATPase A" evidence="17">
    <location>
        <begin position="124"/>
        <end position="222"/>
    </location>
</feature>
<dbReference type="GO" id="GO:0005886">
    <property type="term" value="C:plasma membrane"/>
    <property type="evidence" value="ECO:0007669"/>
    <property type="project" value="UniProtKB-SubCell"/>
</dbReference>
<dbReference type="SFLD" id="SFLDG00002">
    <property type="entry name" value="C1.7:_P-type_atpase_like"/>
    <property type="match status" value="1"/>
</dbReference>
<dbReference type="Pfam" id="PF00122">
    <property type="entry name" value="E1-E2_ATPase"/>
    <property type="match status" value="1"/>
</dbReference>
<feature type="transmembrane region" description="Helical" evidence="16">
    <location>
        <begin position="639"/>
        <end position="658"/>
    </location>
</feature>
<feature type="transmembrane region" description="Helical" evidence="16">
    <location>
        <begin position="80"/>
        <end position="100"/>
    </location>
</feature>
<evidence type="ECO:0000256" key="2">
    <source>
        <dbReference type="ARBA" id="ARBA00022448"/>
    </source>
</evidence>
<dbReference type="InterPro" id="IPR008250">
    <property type="entry name" value="ATPase_P-typ_transduc_dom_A_sf"/>
</dbReference>
<evidence type="ECO:0000256" key="14">
    <source>
        <dbReference type="ARBA" id="ARBA00023065"/>
    </source>
</evidence>
<dbReference type="InterPro" id="IPR001757">
    <property type="entry name" value="P_typ_ATPase"/>
</dbReference>
<dbReference type="PRINTS" id="PR00119">
    <property type="entry name" value="CATATPASE"/>
</dbReference>
<dbReference type="PROSITE" id="PS01229">
    <property type="entry name" value="COF_2"/>
    <property type="match status" value="1"/>
</dbReference>
<keyword evidence="12 16" id="KW-1278">Translocase</keyword>
<dbReference type="PANTHER" id="PTHR43743">
    <property type="entry name" value="POTASSIUM-TRANSPORTING ATPASE ATP-BINDING SUBUNIT"/>
    <property type="match status" value="1"/>
</dbReference>
<dbReference type="EC" id="7.2.2.6" evidence="16"/>
<accession>A0A1H2VI68</accession>
<dbReference type="Gene3D" id="3.40.1110.10">
    <property type="entry name" value="Calcium-transporting ATPase, cytoplasmic domain N"/>
    <property type="match status" value="1"/>
</dbReference>
<evidence type="ECO:0000256" key="13">
    <source>
        <dbReference type="ARBA" id="ARBA00022989"/>
    </source>
</evidence>
<dbReference type="PROSITE" id="PS00154">
    <property type="entry name" value="ATPASE_E1_E2"/>
    <property type="match status" value="1"/>
</dbReference>
<feature type="binding site" evidence="16">
    <location>
        <position position="407"/>
    </location>
    <ligand>
        <name>ATP</name>
        <dbReference type="ChEBI" id="CHEBI:30616"/>
    </ligand>
</feature>